<dbReference type="AlphaFoldDB" id="A0A5B8MSH2"/>
<organism evidence="1 2">
    <name type="scientific">Chloropicon primus</name>
    <dbReference type="NCBI Taxonomy" id="1764295"/>
    <lineage>
        <taxon>Eukaryota</taxon>
        <taxon>Viridiplantae</taxon>
        <taxon>Chlorophyta</taxon>
        <taxon>Chloropicophyceae</taxon>
        <taxon>Chloropicales</taxon>
        <taxon>Chloropicaceae</taxon>
        <taxon>Chloropicon</taxon>
    </lineage>
</organism>
<accession>A0A5B8MSH2</accession>
<reference evidence="1 2" key="1">
    <citation type="submission" date="2018-07" db="EMBL/GenBank/DDBJ databases">
        <title>The complete nuclear genome of the prasinophyte Chloropicon primus (CCMP1205).</title>
        <authorList>
            <person name="Pombert J.-F."/>
            <person name="Otis C."/>
            <person name="Turmel M."/>
            <person name="Lemieux C."/>
        </authorList>
    </citation>
    <scope>NUCLEOTIDE SEQUENCE [LARGE SCALE GENOMIC DNA]</scope>
    <source>
        <strain evidence="1 2">CCMP1205</strain>
    </source>
</reference>
<sequence>MATVAAAQDAGANPPKECDKLIKDYEKQGVQGLVDTLQQVQAAPDDTDVVEGLQKLLPCSGFDSECQGIVAPILGANCLAEIVAVAGWVNKGGDAANASESIPEIKEALGPCCEGTITEPCCDSLPPLIASYGPNGWRGGCLCETNATERILGPDHEAFLSQVLQVVAGLGCDRMSSVPDVDPDTKVFPECAQQ</sequence>
<name>A0A5B8MSH2_9CHLO</name>
<proteinExistence type="predicted"/>
<dbReference type="Proteomes" id="UP000316726">
    <property type="component" value="Chromosome 11"/>
</dbReference>
<evidence type="ECO:0000313" key="1">
    <source>
        <dbReference type="EMBL" id="QDZ23589.1"/>
    </source>
</evidence>
<protein>
    <submittedName>
        <fullName evidence="1">Uncharacterized protein</fullName>
    </submittedName>
</protein>
<keyword evidence="2" id="KW-1185">Reference proteome</keyword>
<dbReference type="EMBL" id="CP031044">
    <property type="protein sequence ID" value="QDZ23589.1"/>
    <property type="molecule type" value="Genomic_DNA"/>
</dbReference>
<evidence type="ECO:0000313" key="2">
    <source>
        <dbReference type="Proteomes" id="UP000316726"/>
    </source>
</evidence>
<gene>
    <name evidence="1" type="ORF">A3770_11p61070</name>
</gene>